<evidence type="ECO:0000313" key="7">
    <source>
        <dbReference type="RefSeq" id="XP_020103072.1"/>
    </source>
</evidence>
<dbReference type="GO" id="GO:0003723">
    <property type="term" value="F:RNA binding"/>
    <property type="evidence" value="ECO:0007669"/>
    <property type="project" value="UniProtKB-KW"/>
</dbReference>
<dbReference type="GeneID" id="109720400"/>
<dbReference type="RefSeq" id="XP_020103072.1">
    <property type="nucleotide sequence ID" value="XM_020247483.1"/>
</dbReference>
<dbReference type="GO" id="GO:0005739">
    <property type="term" value="C:mitochondrion"/>
    <property type="evidence" value="ECO:0007669"/>
    <property type="project" value="UniProtKB-ARBA"/>
</dbReference>
<dbReference type="InterPro" id="IPR043519">
    <property type="entry name" value="NT_sf"/>
</dbReference>
<evidence type="ECO:0000256" key="1">
    <source>
        <dbReference type="ARBA" id="ARBA00007265"/>
    </source>
</evidence>
<reference evidence="6" key="1">
    <citation type="journal article" date="2015" name="Nat. Genet.">
        <title>The pineapple genome and the evolution of CAM photosynthesis.</title>
        <authorList>
            <person name="Ming R."/>
            <person name="VanBuren R."/>
            <person name="Wai C.M."/>
            <person name="Tang H."/>
            <person name="Schatz M.C."/>
            <person name="Bowers J.E."/>
            <person name="Lyons E."/>
            <person name="Wang M.L."/>
            <person name="Chen J."/>
            <person name="Biggers E."/>
            <person name="Zhang J."/>
            <person name="Huang L."/>
            <person name="Zhang L."/>
            <person name="Miao W."/>
            <person name="Zhang J."/>
            <person name="Ye Z."/>
            <person name="Miao C."/>
            <person name="Lin Z."/>
            <person name="Wang H."/>
            <person name="Zhou H."/>
            <person name="Yim W.C."/>
            <person name="Priest H.D."/>
            <person name="Zheng C."/>
            <person name="Woodhouse M."/>
            <person name="Edger P.P."/>
            <person name="Guyot R."/>
            <person name="Guo H.B."/>
            <person name="Guo H."/>
            <person name="Zheng G."/>
            <person name="Singh R."/>
            <person name="Sharma A."/>
            <person name="Min X."/>
            <person name="Zheng Y."/>
            <person name="Lee H."/>
            <person name="Gurtowski J."/>
            <person name="Sedlazeck F.J."/>
            <person name="Harkess A."/>
            <person name="McKain M.R."/>
            <person name="Liao Z."/>
            <person name="Fang J."/>
            <person name="Liu J."/>
            <person name="Zhang X."/>
            <person name="Zhang Q."/>
            <person name="Hu W."/>
            <person name="Qin Y."/>
            <person name="Wang K."/>
            <person name="Chen L.Y."/>
            <person name="Shirley N."/>
            <person name="Lin Y.R."/>
            <person name="Liu L.Y."/>
            <person name="Hernandez A.G."/>
            <person name="Wright C.L."/>
            <person name="Bulone V."/>
            <person name="Tuskan G.A."/>
            <person name="Heath K."/>
            <person name="Zee F."/>
            <person name="Moore P.H."/>
            <person name="Sunkar R."/>
            <person name="Leebens-Mack J.H."/>
            <person name="Mockler T."/>
            <person name="Bennetzen J.L."/>
            <person name="Freeling M."/>
            <person name="Sankoff D."/>
            <person name="Paterson A.H."/>
            <person name="Zhu X."/>
            <person name="Yang X."/>
            <person name="Smith J.A."/>
            <person name="Cushman J.C."/>
            <person name="Paull R.E."/>
            <person name="Yu Q."/>
        </authorList>
    </citation>
    <scope>NUCLEOTIDE SEQUENCE [LARGE SCALE GENOMIC DNA]</scope>
    <source>
        <strain evidence="6">cv. F153</strain>
    </source>
</reference>
<evidence type="ECO:0000256" key="3">
    <source>
        <dbReference type="ARBA" id="ARBA00022884"/>
    </source>
</evidence>
<evidence type="ECO:0000256" key="2">
    <source>
        <dbReference type="ARBA" id="ARBA00022679"/>
    </source>
</evidence>
<keyword evidence="6" id="KW-1185">Reference proteome</keyword>
<keyword evidence="3 4" id="KW-0694">RNA-binding</keyword>
<dbReference type="FunFam" id="3.30.460.10:FF:000019">
    <property type="entry name" value="tRNA nucleotidyltransferase cca2"/>
    <property type="match status" value="1"/>
</dbReference>
<dbReference type="PANTHER" id="PTHR13734">
    <property type="entry name" value="TRNA-NUCLEOTIDYLTRANSFERASE"/>
    <property type="match status" value="1"/>
</dbReference>
<dbReference type="PANTHER" id="PTHR13734:SF5">
    <property type="entry name" value="CCA TRNA NUCLEOTIDYLTRANSFERASE, MITOCHONDRIAL"/>
    <property type="match status" value="1"/>
</dbReference>
<dbReference type="Gene3D" id="1.10.3090.10">
    <property type="entry name" value="cca-adding enzyme, domain 2"/>
    <property type="match status" value="1"/>
</dbReference>
<dbReference type="SUPFAM" id="SSF81891">
    <property type="entry name" value="Poly A polymerase C-terminal region-like"/>
    <property type="match status" value="1"/>
</dbReference>
<gene>
    <name evidence="7" type="primary">LOC109720400</name>
</gene>
<organism evidence="6 7">
    <name type="scientific">Ananas comosus</name>
    <name type="common">Pineapple</name>
    <name type="synonym">Ananas ananas</name>
    <dbReference type="NCBI Taxonomy" id="4615"/>
    <lineage>
        <taxon>Eukaryota</taxon>
        <taxon>Viridiplantae</taxon>
        <taxon>Streptophyta</taxon>
        <taxon>Embryophyta</taxon>
        <taxon>Tracheophyta</taxon>
        <taxon>Spermatophyta</taxon>
        <taxon>Magnoliopsida</taxon>
        <taxon>Liliopsida</taxon>
        <taxon>Poales</taxon>
        <taxon>Bromeliaceae</taxon>
        <taxon>Bromelioideae</taxon>
        <taxon>Ananas</taxon>
    </lineage>
</organism>
<dbReference type="GO" id="GO:0052927">
    <property type="term" value="F:CC tRNA cytidylyltransferase activity"/>
    <property type="evidence" value="ECO:0007669"/>
    <property type="project" value="TreeGrafter"/>
</dbReference>
<proteinExistence type="inferred from homology"/>
<comment type="similarity">
    <text evidence="1 4">Belongs to the tRNA nucleotidyltransferase/poly(A) polymerase family.</text>
</comment>
<dbReference type="Pfam" id="PF01743">
    <property type="entry name" value="PolyA_pol"/>
    <property type="match status" value="1"/>
</dbReference>
<accession>A0A6P5G5E4</accession>
<dbReference type="Gene3D" id="3.30.460.10">
    <property type="entry name" value="Beta Polymerase, domain 2"/>
    <property type="match status" value="1"/>
</dbReference>
<evidence type="ECO:0000256" key="4">
    <source>
        <dbReference type="RuleBase" id="RU003953"/>
    </source>
</evidence>
<evidence type="ECO:0000259" key="5">
    <source>
        <dbReference type="Pfam" id="PF01743"/>
    </source>
</evidence>
<dbReference type="SUPFAM" id="SSF81301">
    <property type="entry name" value="Nucleotidyltransferase"/>
    <property type="match status" value="1"/>
</dbReference>
<dbReference type="Proteomes" id="UP000515123">
    <property type="component" value="Linkage group 14"/>
</dbReference>
<protein>
    <submittedName>
        <fullName evidence="7">CCA tRNA nucleotidyltransferase 2 isoform X1</fullName>
    </submittedName>
</protein>
<dbReference type="CDD" id="cd05398">
    <property type="entry name" value="NT_ClassII-CCAase"/>
    <property type="match status" value="1"/>
</dbReference>
<reference evidence="7" key="2">
    <citation type="submission" date="2025-08" db="UniProtKB">
        <authorList>
            <consortium name="RefSeq"/>
        </authorList>
    </citation>
    <scope>IDENTIFICATION</scope>
    <source>
        <tissue evidence="7">Leaf</tissue>
    </source>
</reference>
<feature type="domain" description="Poly A polymerase head" evidence="5">
    <location>
        <begin position="125"/>
        <end position="262"/>
    </location>
</feature>
<evidence type="ECO:0000313" key="6">
    <source>
        <dbReference type="Proteomes" id="UP000515123"/>
    </source>
</evidence>
<sequence>MLAVWIGTQADEVFPYALALRRPLRLPRRPCRCYILFPSRRHLGFRSAPIYVRVAGAARSSESPRSMRGALGFRSRPLCGCGHGLARSMEATHAVKDRIDLTEKEENIFGRLLDVVRHFKLETQLRVAGGWVRDKLLRKDCYDIDIALDNMLGRDFCEKVNEYLKFVGEEQQGIGVIQCNPDQSKHLETARMRICDTWIDFVNLRSETYAENSRIPTMKFGTAEEDAYRRDLTINSLFYNINTNSVEDVTGRGIQDLKSGRIVTPLPPKATFLDDPLRVLRAIRFGARFDFELAEELKEAAFDEEVKTALANKISRERIGHEVDLMMSDKQPAKAMAYIHDLKLFYAVFTFPENPQPAVPEQCDRYCVLHINAAWTLLQSIGYSIFSDEQRRLYLYASLFLPVRSTIYIDKKSKEVPVASFIIRDSLKLKASDAEMVTNLHVACEKFVDLIPFLESNEDPEDLKVKLEDEYLEIPPASTKRVLAGLLLRQIKDFWRVALLISTLLHPKASHTCDTLNSHTELDRRREIFGKFESAITQLDLDHVWKMKLLLDGKAMMGVLQLKLGGPSIGKWRQRLLKWQLAHPNGTTEECIDWIKQSQAKRQKIDCSA</sequence>
<name>A0A6P5G5E4_ANACO</name>
<dbReference type="AlphaFoldDB" id="A0A6P5G5E4"/>
<dbReference type="InterPro" id="IPR002646">
    <property type="entry name" value="PolA_pol_head_dom"/>
</dbReference>
<dbReference type="GO" id="GO:0001680">
    <property type="term" value="P:tRNA 3'-terminal CCA addition"/>
    <property type="evidence" value="ECO:0007669"/>
    <property type="project" value="TreeGrafter"/>
</dbReference>
<dbReference type="GO" id="GO:0052929">
    <property type="term" value="F:ATP:3'-cytidine-cytidine-tRNA adenylyltransferase activity"/>
    <property type="evidence" value="ECO:0007669"/>
    <property type="project" value="TreeGrafter"/>
</dbReference>
<keyword evidence="2 4" id="KW-0808">Transferase</keyword>
<dbReference type="OrthoDB" id="445712at2759"/>